<protein>
    <submittedName>
        <fullName evidence="4">Zinc alcohol dehydrogenase</fullName>
    </submittedName>
</protein>
<dbReference type="AlphaFoldDB" id="A0A395N858"/>
<proteinExistence type="predicted"/>
<dbReference type="InterPro" id="IPR036291">
    <property type="entry name" value="NAD(P)-bd_dom_sf"/>
</dbReference>
<dbReference type="CDD" id="cd08267">
    <property type="entry name" value="MDR1"/>
    <property type="match status" value="1"/>
</dbReference>
<organism evidence="4 5">
    <name type="scientific">Trichoderma arundinaceum</name>
    <dbReference type="NCBI Taxonomy" id="490622"/>
    <lineage>
        <taxon>Eukaryota</taxon>
        <taxon>Fungi</taxon>
        <taxon>Dikarya</taxon>
        <taxon>Ascomycota</taxon>
        <taxon>Pezizomycotina</taxon>
        <taxon>Sordariomycetes</taxon>
        <taxon>Hypocreomycetidae</taxon>
        <taxon>Hypocreales</taxon>
        <taxon>Hypocreaceae</taxon>
        <taxon>Trichoderma</taxon>
    </lineage>
</organism>
<dbReference type="InterPro" id="IPR050700">
    <property type="entry name" value="YIM1/Zinc_Alcohol_DH_Fams"/>
</dbReference>
<accession>A0A395N858</accession>
<dbReference type="Proteomes" id="UP000266272">
    <property type="component" value="Unassembled WGS sequence"/>
</dbReference>
<evidence type="ECO:0000313" key="4">
    <source>
        <dbReference type="EMBL" id="RFU72298.1"/>
    </source>
</evidence>
<evidence type="ECO:0000313" key="5">
    <source>
        <dbReference type="Proteomes" id="UP000266272"/>
    </source>
</evidence>
<keyword evidence="1" id="KW-0560">Oxidoreductase</keyword>
<feature type="domain" description="Enoyl reductase (ER)" evidence="3">
    <location>
        <begin position="20"/>
        <end position="376"/>
    </location>
</feature>
<dbReference type="GO" id="GO:0016491">
    <property type="term" value="F:oxidoreductase activity"/>
    <property type="evidence" value="ECO:0007669"/>
    <property type="project" value="UniProtKB-KW"/>
</dbReference>
<comment type="caution">
    <text evidence="4">The sequence shown here is derived from an EMBL/GenBank/DDBJ whole genome shotgun (WGS) entry which is preliminary data.</text>
</comment>
<evidence type="ECO:0000256" key="2">
    <source>
        <dbReference type="SAM" id="MobiDB-lite"/>
    </source>
</evidence>
<dbReference type="EMBL" id="PXOA01000895">
    <property type="protein sequence ID" value="RFU72298.1"/>
    <property type="molecule type" value="Genomic_DNA"/>
</dbReference>
<dbReference type="STRING" id="490622.A0A395N858"/>
<dbReference type="Gene3D" id="3.40.50.720">
    <property type="entry name" value="NAD(P)-binding Rossmann-like Domain"/>
    <property type="match status" value="1"/>
</dbReference>
<dbReference type="InterPro" id="IPR011032">
    <property type="entry name" value="GroES-like_sf"/>
</dbReference>
<feature type="compositionally biased region" description="Low complexity" evidence="2">
    <location>
        <begin position="90"/>
        <end position="109"/>
    </location>
</feature>
<dbReference type="SUPFAM" id="SSF50129">
    <property type="entry name" value="GroES-like"/>
    <property type="match status" value="1"/>
</dbReference>
<dbReference type="PROSITE" id="PS01162">
    <property type="entry name" value="QOR_ZETA_CRYSTAL"/>
    <property type="match status" value="1"/>
</dbReference>
<dbReference type="PANTHER" id="PTHR11695">
    <property type="entry name" value="ALCOHOL DEHYDROGENASE RELATED"/>
    <property type="match status" value="1"/>
</dbReference>
<dbReference type="InterPro" id="IPR020843">
    <property type="entry name" value="ER"/>
</dbReference>
<dbReference type="PANTHER" id="PTHR11695:SF294">
    <property type="entry name" value="RETICULON-4-INTERACTING PROTEIN 1, MITOCHONDRIAL"/>
    <property type="match status" value="1"/>
</dbReference>
<dbReference type="SUPFAM" id="SSF51735">
    <property type="entry name" value="NAD(P)-binding Rossmann-fold domains"/>
    <property type="match status" value="1"/>
</dbReference>
<reference evidence="4 5" key="1">
    <citation type="journal article" date="2018" name="PLoS Pathog.">
        <title>Evolution of structural diversity of trichothecenes, a family of toxins produced by plant pathogenic and entomopathogenic fungi.</title>
        <authorList>
            <person name="Proctor R.H."/>
            <person name="McCormick S.P."/>
            <person name="Kim H.S."/>
            <person name="Cardoza R.E."/>
            <person name="Stanley A.M."/>
            <person name="Lindo L."/>
            <person name="Kelly A."/>
            <person name="Brown D.W."/>
            <person name="Lee T."/>
            <person name="Vaughan M.M."/>
            <person name="Alexander N.J."/>
            <person name="Busman M."/>
            <person name="Gutierrez S."/>
        </authorList>
    </citation>
    <scope>NUCLEOTIDE SEQUENCE [LARGE SCALE GENOMIC DNA]</scope>
    <source>
        <strain evidence="4 5">IBT 40837</strain>
    </source>
</reference>
<feature type="region of interest" description="Disordered" evidence="2">
    <location>
        <begin position="13"/>
        <end position="34"/>
    </location>
</feature>
<keyword evidence="5" id="KW-1185">Reference proteome</keyword>
<evidence type="ECO:0000259" key="3">
    <source>
        <dbReference type="SMART" id="SM00829"/>
    </source>
</evidence>
<evidence type="ECO:0000256" key="1">
    <source>
        <dbReference type="ARBA" id="ARBA00023002"/>
    </source>
</evidence>
<feature type="region of interest" description="Disordered" evidence="2">
    <location>
        <begin position="89"/>
        <end position="111"/>
    </location>
</feature>
<gene>
    <name evidence="4" type="ORF">TARUN_9961</name>
</gene>
<feature type="compositionally biased region" description="Polar residues" evidence="2">
    <location>
        <begin position="13"/>
        <end position="27"/>
    </location>
</feature>
<dbReference type="OrthoDB" id="3509362at2759"/>
<name>A0A395N858_TRIAR</name>
<dbReference type="GO" id="GO:0005739">
    <property type="term" value="C:mitochondrion"/>
    <property type="evidence" value="ECO:0007669"/>
    <property type="project" value="TreeGrafter"/>
</dbReference>
<sequence>MATTSRAWTFSNRGSPSDVLSLTSSRPIPTFPPETSRSEEWILVKVAFAGLNVGAIFQMSLIPAFLRNRTCIPEMDLSGIVQEVWHPHAENSSSNEGGTTTSGSTESNTQTRFRKGDGIMAMLPASHALPTGTGALAEYVAIPARFAVHKPPSASFGDSAGCLLTGMTAHQQVAESGAKPGDRVLINAASGGIGTMAVQMARQVVGPEGHIVGICSSRNVQLVESLGADEVVDYTQHANLPAYLAQSFGANPFDAIIDTLGHQSLYVNSPSYLVPSGTYSSVGIKPPDFSIPNFLRAVWQMKLNEWWPVSRWLGGVGRLWRGVSMMEPTLEDRERIAGMLGRGEIRVVRDSVWQFGDVKEAYAKLGGLHASGKVLVRVDETVGDDVC</sequence>
<dbReference type="InterPro" id="IPR002364">
    <property type="entry name" value="Quin_OxRdtase/zeta-crystal_CS"/>
</dbReference>
<dbReference type="GO" id="GO:0008270">
    <property type="term" value="F:zinc ion binding"/>
    <property type="evidence" value="ECO:0007669"/>
    <property type="project" value="InterPro"/>
</dbReference>
<dbReference type="Gene3D" id="3.90.180.10">
    <property type="entry name" value="Medium-chain alcohol dehydrogenases, catalytic domain"/>
    <property type="match status" value="1"/>
</dbReference>
<dbReference type="SMART" id="SM00829">
    <property type="entry name" value="PKS_ER"/>
    <property type="match status" value="1"/>
</dbReference>
<dbReference type="Pfam" id="PF13602">
    <property type="entry name" value="ADH_zinc_N_2"/>
    <property type="match status" value="1"/>
</dbReference>